<keyword evidence="2" id="KW-1185">Reference proteome</keyword>
<protein>
    <submittedName>
        <fullName evidence="1">Uncharacterized protein</fullName>
    </submittedName>
</protein>
<proteinExistence type="predicted"/>
<dbReference type="AlphaFoldDB" id="A0A4Y2KD18"/>
<name>A0A4Y2KD18_ARAVE</name>
<evidence type="ECO:0000313" key="1">
    <source>
        <dbReference type="EMBL" id="GBM99466.1"/>
    </source>
</evidence>
<comment type="caution">
    <text evidence="1">The sequence shown here is derived from an EMBL/GenBank/DDBJ whole genome shotgun (WGS) entry which is preliminary data.</text>
</comment>
<organism evidence="1 2">
    <name type="scientific">Araneus ventricosus</name>
    <name type="common">Orbweaver spider</name>
    <name type="synonym">Epeira ventricosa</name>
    <dbReference type="NCBI Taxonomy" id="182803"/>
    <lineage>
        <taxon>Eukaryota</taxon>
        <taxon>Metazoa</taxon>
        <taxon>Ecdysozoa</taxon>
        <taxon>Arthropoda</taxon>
        <taxon>Chelicerata</taxon>
        <taxon>Arachnida</taxon>
        <taxon>Araneae</taxon>
        <taxon>Araneomorphae</taxon>
        <taxon>Entelegynae</taxon>
        <taxon>Araneoidea</taxon>
        <taxon>Araneidae</taxon>
        <taxon>Araneus</taxon>
    </lineage>
</organism>
<sequence>MLKELPPISEDTFLERGNFGEVSINRDSFGSVGLDLKVQETTRLITKRRKIILAELYSAILDECSNVASEDESDALYLDGEVTEYSDLKTESETDLENNPVHEDYRDSNSNTNVCFIHPFKL</sequence>
<accession>A0A4Y2KD18</accession>
<gene>
    <name evidence="1" type="ORF">AVEN_45725_1</name>
</gene>
<dbReference type="EMBL" id="BGPR01004419">
    <property type="protein sequence ID" value="GBM99466.1"/>
    <property type="molecule type" value="Genomic_DNA"/>
</dbReference>
<evidence type="ECO:0000313" key="2">
    <source>
        <dbReference type="Proteomes" id="UP000499080"/>
    </source>
</evidence>
<reference evidence="1 2" key="1">
    <citation type="journal article" date="2019" name="Sci. Rep.">
        <title>Orb-weaving spider Araneus ventricosus genome elucidates the spidroin gene catalogue.</title>
        <authorList>
            <person name="Kono N."/>
            <person name="Nakamura H."/>
            <person name="Ohtoshi R."/>
            <person name="Moran D.A.P."/>
            <person name="Shinohara A."/>
            <person name="Yoshida Y."/>
            <person name="Fujiwara M."/>
            <person name="Mori M."/>
            <person name="Tomita M."/>
            <person name="Arakawa K."/>
        </authorList>
    </citation>
    <scope>NUCLEOTIDE SEQUENCE [LARGE SCALE GENOMIC DNA]</scope>
</reference>
<dbReference type="Proteomes" id="UP000499080">
    <property type="component" value="Unassembled WGS sequence"/>
</dbReference>